<dbReference type="SMR" id="A0A179F9T9"/>
<sequence>MKYSLLLFLAPLGVWSRACTCGQANQNGAYSRNENVIPRAENADEMLDRRDVHDGLAEKRDDLYARLINGKPTGLHEYPFIAAVVYNSGAKRISCPGAIIDKKHILITAHCVNGIRANNIGVYAGSNKFDVPSAKLRTVAAIHPHPKWDSERRFYDVALLQLQDPLSFDRNTNIVCVPSQPRDFNNQTATALAWGSPSSGEGQLVQTKFETHNLDSCSVRGTGGPQFCTYAPGEGVCDNASDGPLLLWQEPTSRRYFAVGLSSWGQSCKKFPEVATDLTQLKPWIQEVVGAGGGTLCP</sequence>
<dbReference type="EMBL" id="LSBJ02000007">
    <property type="protein sequence ID" value="OAQ62051.1"/>
    <property type="molecule type" value="Genomic_DNA"/>
</dbReference>
<dbReference type="FunFam" id="2.40.10.10:FF:000068">
    <property type="entry name" value="transmembrane protease serine 2"/>
    <property type="match status" value="1"/>
</dbReference>
<dbReference type="Pfam" id="PF00089">
    <property type="entry name" value="Trypsin"/>
    <property type="match status" value="1"/>
</dbReference>
<keyword evidence="2" id="KW-0732">Signal</keyword>
<dbReference type="InterPro" id="IPR001254">
    <property type="entry name" value="Trypsin_dom"/>
</dbReference>
<dbReference type="CDD" id="cd00190">
    <property type="entry name" value="Tryp_SPc"/>
    <property type="match status" value="1"/>
</dbReference>
<dbReference type="InterPro" id="IPR043504">
    <property type="entry name" value="Peptidase_S1_PA_chymotrypsin"/>
</dbReference>
<dbReference type="PANTHER" id="PTHR24256">
    <property type="entry name" value="TRYPTASE-RELATED"/>
    <property type="match status" value="1"/>
</dbReference>
<dbReference type="SUPFAM" id="SSF50494">
    <property type="entry name" value="Trypsin-like serine proteases"/>
    <property type="match status" value="1"/>
</dbReference>
<evidence type="ECO:0000259" key="3">
    <source>
        <dbReference type="PROSITE" id="PS50240"/>
    </source>
</evidence>
<name>A0A179F9T9_METCM</name>
<dbReference type="KEGG" id="pchm:VFPPC_07262"/>
<dbReference type="GeneID" id="28850146"/>
<dbReference type="InterPro" id="IPR051487">
    <property type="entry name" value="Ser/Thr_Proteases_Immune/Dev"/>
</dbReference>
<organism evidence="4 5">
    <name type="scientific">Pochonia chlamydosporia 170</name>
    <dbReference type="NCBI Taxonomy" id="1380566"/>
    <lineage>
        <taxon>Eukaryota</taxon>
        <taxon>Fungi</taxon>
        <taxon>Dikarya</taxon>
        <taxon>Ascomycota</taxon>
        <taxon>Pezizomycotina</taxon>
        <taxon>Sordariomycetes</taxon>
        <taxon>Hypocreomycetidae</taxon>
        <taxon>Hypocreales</taxon>
        <taxon>Clavicipitaceae</taxon>
        <taxon>Pochonia</taxon>
    </lineage>
</organism>
<evidence type="ECO:0000256" key="1">
    <source>
        <dbReference type="ARBA" id="ARBA00023157"/>
    </source>
</evidence>
<protein>
    <submittedName>
        <fullName evidence="4">Tripsin</fullName>
    </submittedName>
</protein>
<reference evidence="4 5" key="1">
    <citation type="journal article" date="2016" name="PLoS Pathog.">
        <title>Biosynthesis of antibiotic leucinostatins in bio-control fungus Purpureocillium lilacinum and their inhibition on phytophthora revealed by genome mining.</title>
        <authorList>
            <person name="Wang G."/>
            <person name="Liu Z."/>
            <person name="Lin R."/>
            <person name="Li E."/>
            <person name="Mao Z."/>
            <person name="Ling J."/>
            <person name="Yang Y."/>
            <person name="Yin W.B."/>
            <person name="Xie B."/>
        </authorList>
    </citation>
    <scope>NUCLEOTIDE SEQUENCE [LARGE SCALE GENOMIC DNA]</scope>
    <source>
        <strain evidence="4">170</strain>
    </source>
</reference>
<evidence type="ECO:0000313" key="5">
    <source>
        <dbReference type="Proteomes" id="UP000078397"/>
    </source>
</evidence>
<dbReference type="GO" id="GO:0004252">
    <property type="term" value="F:serine-type endopeptidase activity"/>
    <property type="evidence" value="ECO:0007669"/>
    <property type="project" value="InterPro"/>
</dbReference>
<dbReference type="AlphaFoldDB" id="A0A179F9T9"/>
<dbReference type="InterPro" id="IPR009003">
    <property type="entry name" value="Peptidase_S1_PA"/>
</dbReference>
<dbReference type="Proteomes" id="UP000078397">
    <property type="component" value="Unassembled WGS sequence"/>
</dbReference>
<proteinExistence type="predicted"/>
<keyword evidence="1" id="KW-1015">Disulfide bond</keyword>
<evidence type="ECO:0000256" key="2">
    <source>
        <dbReference type="SAM" id="SignalP"/>
    </source>
</evidence>
<dbReference type="InterPro" id="IPR001314">
    <property type="entry name" value="Peptidase_S1A"/>
</dbReference>
<dbReference type="OrthoDB" id="6380398at2759"/>
<feature type="chain" id="PRO_5008101422" evidence="2">
    <location>
        <begin position="17"/>
        <end position="298"/>
    </location>
</feature>
<dbReference type="PROSITE" id="PS50240">
    <property type="entry name" value="TRYPSIN_DOM"/>
    <property type="match status" value="1"/>
</dbReference>
<dbReference type="SMART" id="SM00020">
    <property type="entry name" value="Tryp_SPc"/>
    <property type="match status" value="1"/>
</dbReference>
<dbReference type="PRINTS" id="PR00722">
    <property type="entry name" value="CHYMOTRYPSIN"/>
</dbReference>
<comment type="caution">
    <text evidence="4">The sequence shown here is derived from an EMBL/GenBank/DDBJ whole genome shotgun (WGS) entry which is preliminary data.</text>
</comment>
<dbReference type="GO" id="GO:0006508">
    <property type="term" value="P:proteolysis"/>
    <property type="evidence" value="ECO:0007669"/>
    <property type="project" value="InterPro"/>
</dbReference>
<accession>A0A179F9T9</accession>
<feature type="domain" description="Peptidase S1" evidence="3">
    <location>
        <begin position="67"/>
        <end position="290"/>
    </location>
</feature>
<keyword evidence="5" id="KW-1185">Reference proteome</keyword>
<gene>
    <name evidence="4" type="ORF">VFPPC_07262</name>
</gene>
<evidence type="ECO:0000313" key="4">
    <source>
        <dbReference type="EMBL" id="OAQ62051.1"/>
    </source>
</evidence>
<dbReference type="STRING" id="1380566.A0A179F9T9"/>
<dbReference type="Gene3D" id="2.40.10.10">
    <property type="entry name" value="Trypsin-like serine proteases"/>
    <property type="match status" value="1"/>
</dbReference>
<feature type="signal peptide" evidence="2">
    <location>
        <begin position="1"/>
        <end position="16"/>
    </location>
</feature>
<dbReference type="RefSeq" id="XP_018139755.1">
    <property type="nucleotide sequence ID" value="XM_018286152.1"/>
</dbReference>